<name>A0ABU5VZL4_9BACT</name>
<sequence length="379" mass="42899">MPKALLLLFAIMMTALPCTSFSQEFQKIILENKENIRYLKNNILEIAAELPKGTLIQFLKDNQNVFYDYRDSKGVVQRSSTGFFSGVTIISVTPENVNSFPESRIKKLNATIDGLFITKSLQEANNQEFFQALIPGALNADYLSIFTESGKAKYSYTNYFTKRFGNRLNHILTDDEISSRDRVKWSAVYEELKRAASREDKTPTDYLFTTVDLANKHTTLFEQTGETQPKGAWTMAVKSTAVRHGFPNVPCAEFMSEMIRQAYMRSGYDFTEDFNNSKDNYLIWNKTAAVVNLANSLHKAEWIPWELSKFSPPTGAIMMHEQATSPGHTYMIAGDNGRFVVDNGSPAGRDLRKTAKKTIEIMFKGGVFFLPPGITPRAW</sequence>
<dbReference type="RefSeq" id="WP_323578845.1">
    <property type="nucleotide sequence ID" value="NZ_JAYGJQ010000003.1"/>
</dbReference>
<organism evidence="2 3">
    <name type="scientific">Bacteriovorax antarcticus</name>
    <dbReference type="NCBI Taxonomy" id="3088717"/>
    <lineage>
        <taxon>Bacteria</taxon>
        <taxon>Pseudomonadati</taxon>
        <taxon>Bdellovibrionota</taxon>
        <taxon>Bacteriovoracia</taxon>
        <taxon>Bacteriovoracales</taxon>
        <taxon>Bacteriovoracaceae</taxon>
        <taxon>Bacteriovorax</taxon>
    </lineage>
</organism>
<evidence type="ECO:0008006" key="4">
    <source>
        <dbReference type="Google" id="ProtNLM"/>
    </source>
</evidence>
<keyword evidence="1" id="KW-0732">Signal</keyword>
<accession>A0ABU5VZL4</accession>
<proteinExistence type="predicted"/>
<keyword evidence="3" id="KW-1185">Reference proteome</keyword>
<evidence type="ECO:0000313" key="3">
    <source>
        <dbReference type="Proteomes" id="UP001302274"/>
    </source>
</evidence>
<evidence type="ECO:0000256" key="1">
    <source>
        <dbReference type="SAM" id="SignalP"/>
    </source>
</evidence>
<reference evidence="2 3" key="1">
    <citation type="submission" date="2023-11" db="EMBL/GenBank/DDBJ databases">
        <title>A Novel Polar Bacteriovorax (B. antarcticus) Isolated from the Biocrust in Antarctica.</title>
        <authorList>
            <person name="Mun W."/>
            <person name="Choi S.Y."/>
            <person name="Mitchell R.J."/>
        </authorList>
    </citation>
    <scope>NUCLEOTIDE SEQUENCE [LARGE SCALE GENOMIC DNA]</scope>
    <source>
        <strain evidence="2 3">PP10</strain>
    </source>
</reference>
<dbReference type="EMBL" id="JAYGJQ010000003">
    <property type="protein sequence ID" value="MEA9358441.1"/>
    <property type="molecule type" value="Genomic_DNA"/>
</dbReference>
<dbReference type="Proteomes" id="UP001302274">
    <property type="component" value="Unassembled WGS sequence"/>
</dbReference>
<protein>
    <recommendedName>
        <fullName evidence="4">Peptidase C39-like domain-containing protein</fullName>
    </recommendedName>
</protein>
<gene>
    <name evidence="2" type="ORF">SHI21_19550</name>
</gene>
<evidence type="ECO:0000313" key="2">
    <source>
        <dbReference type="EMBL" id="MEA9358441.1"/>
    </source>
</evidence>
<feature type="chain" id="PRO_5045962033" description="Peptidase C39-like domain-containing protein" evidence="1">
    <location>
        <begin position="23"/>
        <end position="379"/>
    </location>
</feature>
<comment type="caution">
    <text evidence="2">The sequence shown here is derived from an EMBL/GenBank/DDBJ whole genome shotgun (WGS) entry which is preliminary data.</text>
</comment>
<feature type="signal peptide" evidence="1">
    <location>
        <begin position="1"/>
        <end position="22"/>
    </location>
</feature>